<dbReference type="RefSeq" id="WP_379850824.1">
    <property type="nucleotide sequence ID" value="NZ_JBHSMA010000016.1"/>
</dbReference>
<proteinExistence type="predicted"/>
<accession>A0ABW0IH90</accession>
<organism evidence="2 3">
    <name type="scientific">Larkinella bovis</name>
    <dbReference type="NCBI Taxonomy" id="683041"/>
    <lineage>
        <taxon>Bacteria</taxon>
        <taxon>Pseudomonadati</taxon>
        <taxon>Bacteroidota</taxon>
        <taxon>Cytophagia</taxon>
        <taxon>Cytophagales</taxon>
        <taxon>Spirosomataceae</taxon>
        <taxon>Larkinella</taxon>
    </lineage>
</organism>
<keyword evidence="3" id="KW-1185">Reference proteome</keyword>
<dbReference type="InterPro" id="IPR009599">
    <property type="entry name" value="DUF1207"/>
</dbReference>
<comment type="caution">
    <text evidence="2">The sequence shown here is derived from an EMBL/GenBank/DDBJ whole genome shotgun (WGS) entry which is preliminary data.</text>
</comment>
<evidence type="ECO:0000256" key="1">
    <source>
        <dbReference type="SAM" id="SignalP"/>
    </source>
</evidence>
<dbReference type="EMBL" id="JBHSMA010000016">
    <property type="protein sequence ID" value="MFC5412870.1"/>
    <property type="molecule type" value="Genomic_DNA"/>
</dbReference>
<gene>
    <name evidence="2" type="ORF">ACFPMF_26335</name>
</gene>
<protein>
    <submittedName>
        <fullName evidence="2">DUF1207 domain-containing protein</fullName>
    </submittedName>
</protein>
<name>A0ABW0IH90_9BACT</name>
<reference evidence="3" key="1">
    <citation type="journal article" date="2019" name="Int. J. Syst. Evol. Microbiol.">
        <title>The Global Catalogue of Microorganisms (GCM) 10K type strain sequencing project: providing services to taxonomists for standard genome sequencing and annotation.</title>
        <authorList>
            <consortium name="The Broad Institute Genomics Platform"/>
            <consortium name="The Broad Institute Genome Sequencing Center for Infectious Disease"/>
            <person name="Wu L."/>
            <person name="Ma J."/>
        </authorList>
    </citation>
    <scope>NUCLEOTIDE SEQUENCE [LARGE SCALE GENOMIC DNA]</scope>
    <source>
        <strain evidence="3">CCUG 55250</strain>
    </source>
</reference>
<feature type="chain" id="PRO_5046360212" evidence="1">
    <location>
        <begin position="21"/>
        <end position="299"/>
    </location>
</feature>
<dbReference type="Pfam" id="PF06727">
    <property type="entry name" value="DUF1207"/>
    <property type="match status" value="1"/>
</dbReference>
<evidence type="ECO:0000313" key="2">
    <source>
        <dbReference type="EMBL" id="MFC5412870.1"/>
    </source>
</evidence>
<evidence type="ECO:0000313" key="3">
    <source>
        <dbReference type="Proteomes" id="UP001596106"/>
    </source>
</evidence>
<keyword evidence="1" id="KW-0732">Signal</keyword>
<sequence length="299" mass="35062">MMNRFSLPFLLFLCSLGALAQDVPDTLVIRQSMPVQTQYPRREFLPKGHLFEPILLDPLEAQTSVSVLPGYWMDGKKYNGSLVPFTFGLRKPIIRWYKSAERSSELSFDVASFTQFEVYHDPVQNKQRRQLMNTDYRLSFLYNLKIRQHSWRFRLYHLSSHLGDDYLFRNQINYYLPNPVNYELVDVTYNHERQGLRKYIGVGIGLRKPEERKRLSAEAGFFYRKPSQAFARLAGGIDLKVWQQTDFRPGIKAGIGLELGRTANNFTFLLESYTGFRPYSVYESQKTRWFGIGVYFNPI</sequence>
<feature type="signal peptide" evidence="1">
    <location>
        <begin position="1"/>
        <end position="20"/>
    </location>
</feature>
<dbReference type="Proteomes" id="UP001596106">
    <property type="component" value="Unassembled WGS sequence"/>
</dbReference>